<dbReference type="KEGG" id="nli:G3M70_08435"/>
<accession>A0A7T0BVZ6</accession>
<dbReference type="AlphaFoldDB" id="A0A7T0BVZ6"/>
<dbReference type="EMBL" id="CP048685">
    <property type="protein sequence ID" value="QPJ61898.1"/>
    <property type="molecule type" value="Genomic_DNA"/>
</dbReference>
<evidence type="ECO:0000313" key="1">
    <source>
        <dbReference type="EMBL" id="QPJ61898.1"/>
    </source>
</evidence>
<evidence type="ECO:0000313" key="2">
    <source>
        <dbReference type="Proteomes" id="UP000594688"/>
    </source>
</evidence>
<sequence length="80" mass="8604">MKSFLVAMAGLVSLIYLVNPGAGIIEIIPDNMPIIGNLDEGTAAAVLLAALRYYGVDLTGFLRKGIKEPDEKDSPENDRK</sequence>
<reference evidence="1 2" key="1">
    <citation type="submission" date="2020-02" db="EMBL/GenBank/DDBJ databases">
        <title>Genomic and physiological characterization of two novel Nitrospinaceae genera.</title>
        <authorList>
            <person name="Mueller A.J."/>
            <person name="Jung M.-Y."/>
            <person name="Strachan C.R."/>
            <person name="Herbold C.W."/>
            <person name="Kirkegaard R.H."/>
            <person name="Daims H."/>
        </authorList>
    </citation>
    <scope>NUCLEOTIDE SEQUENCE [LARGE SCALE GENOMIC DNA]</scope>
    <source>
        <strain evidence="1">EB</strain>
    </source>
</reference>
<gene>
    <name evidence="1" type="ORF">G3M70_08435</name>
</gene>
<organism evidence="1 2">
    <name type="scientific">Candidatus Nitronauta litoralis</name>
    <dbReference type="NCBI Taxonomy" id="2705533"/>
    <lineage>
        <taxon>Bacteria</taxon>
        <taxon>Pseudomonadati</taxon>
        <taxon>Nitrospinota/Tectimicrobiota group</taxon>
        <taxon>Nitrospinota</taxon>
        <taxon>Nitrospinia</taxon>
        <taxon>Nitrospinales</taxon>
        <taxon>Nitrospinaceae</taxon>
        <taxon>Candidatus Nitronauta</taxon>
    </lineage>
</organism>
<dbReference type="Proteomes" id="UP000594688">
    <property type="component" value="Chromosome"/>
</dbReference>
<protein>
    <submittedName>
        <fullName evidence="1">DUF1232 domain-containing protein</fullName>
    </submittedName>
</protein>
<name>A0A7T0BVZ6_9BACT</name>
<proteinExistence type="predicted"/>